<dbReference type="RefSeq" id="XP_001586146.1">
    <property type="nucleotide sequence ID" value="XM_001586096.1"/>
</dbReference>
<keyword evidence="3" id="KW-1185">Reference proteome</keyword>
<protein>
    <submittedName>
        <fullName evidence="2">Uncharacterized protein</fullName>
    </submittedName>
</protein>
<reference evidence="3" key="1">
    <citation type="journal article" date="2011" name="PLoS Genet.">
        <title>Genomic analysis of the necrotrophic fungal pathogens Sclerotinia sclerotiorum and Botrytis cinerea.</title>
        <authorList>
            <person name="Amselem J."/>
            <person name="Cuomo C.A."/>
            <person name="van Kan J.A."/>
            <person name="Viaud M."/>
            <person name="Benito E.P."/>
            <person name="Couloux A."/>
            <person name="Coutinho P.M."/>
            <person name="de Vries R.P."/>
            <person name="Dyer P.S."/>
            <person name="Fillinger S."/>
            <person name="Fournier E."/>
            <person name="Gout L."/>
            <person name="Hahn M."/>
            <person name="Kohn L."/>
            <person name="Lapalu N."/>
            <person name="Plummer K.M."/>
            <person name="Pradier J.M."/>
            <person name="Quevillon E."/>
            <person name="Sharon A."/>
            <person name="Simon A."/>
            <person name="ten Have A."/>
            <person name="Tudzynski B."/>
            <person name="Tudzynski P."/>
            <person name="Wincker P."/>
            <person name="Andrew M."/>
            <person name="Anthouard V."/>
            <person name="Beever R.E."/>
            <person name="Beffa R."/>
            <person name="Benoit I."/>
            <person name="Bouzid O."/>
            <person name="Brault B."/>
            <person name="Chen Z."/>
            <person name="Choquer M."/>
            <person name="Collemare J."/>
            <person name="Cotton P."/>
            <person name="Danchin E.G."/>
            <person name="Da Silva C."/>
            <person name="Gautier A."/>
            <person name="Giraud C."/>
            <person name="Giraud T."/>
            <person name="Gonzalez C."/>
            <person name="Grossetete S."/>
            <person name="Guldener U."/>
            <person name="Henrissat B."/>
            <person name="Howlett B.J."/>
            <person name="Kodira C."/>
            <person name="Kretschmer M."/>
            <person name="Lappartient A."/>
            <person name="Leroch M."/>
            <person name="Levis C."/>
            <person name="Mauceli E."/>
            <person name="Neuveglise C."/>
            <person name="Oeser B."/>
            <person name="Pearson M."/>
            <person name="Poulain J."/>
            <person name="Poussereau N."/>
            <person name="Quesneville H."/>
            <person name="Rascle C."/>
            <person name="Schumacher J."/>
            <person name="Segurens B."/>
            <person name="Sexton A."/>
            <person name="Silva E."/>
            <person name="Sirven C."/>
            <person name="Soanes D.M."/>
            <person name="Talbot N.J."/>
            <person name="Templeton M."/>
            <person name="Yandava C."/>
            <person name="Yarden O."/>
            <person name="Zeng Q."/>
            <person name="Rollins J.A."/>
            <person name="Lebrun M.H."/>
            <person name="Dickman M."/>
        </authorList>
    </citation>
    <scope>NUCLEOTIDE SEQUENCE [LARGE SCALE GENOMIC DNA]</scope>
    <source>
        <strain evidence="3">ATCC 18683 / 1980 / Ss-1</strain>
    </source>
</reference>
<feature type="chain" id="PRO_5002708805" evidence="1">
    <location>
        <begin position="20"/>
        <end position="62"/>
    </location>
</feature>
<dbReference type="Proteomes" id="UP000001312">
    <property type="component" value="Unassembled WGS sequence"/>
</dbReference>
<evidence type="ECO:0000313" key="3">
    <source>
        <dbReference type="Proteomes" id="UP000001312"/>
    </source>
</evidence>
<gene>
    <name evidence="2" type="ORF">SS1G_12721</name>
</gene>
<accession>A7F546</accession>
<name>A7F546_SCLS1</name>
<dbReference type="KEGG" id="ssl:SS1G_12721"/>
<dbReference type="EMBL" id="CH476642">
    <property type="protein sequence ID" value="EDN97867.1"/>
    <property type="molecule type" value="Genomic_DNA"/>
</dbReference>
<proteinExistence type="predicted"/>
<sequence length="62" mass="6682">MRSSHLALAIASLTALTQALTLDDICTPTYLSANFPAVDFYDGITLDLLTSWDLGSICIYIA</sequence>
<feature type="signal peptide" evidence="1">
    <location>
        <begin position="1"/>
        <end position="19"/>
    </location>
</feature>
<evidence type="ECO:0000256" key="1">
    <source>
        <dbReference type="SAM" id="SignalP"/>
    </source>
</evidence>
<dbReference type="AlphaFoldDB" id="A7F546"/>
<evidence type="ECO:0000313" key="2">
    <source>
        <dbReference type="EMBL" id="EDN97867.1"/>
    </source>
</evidence>
<organism evidence="2 3">
    <name type="scientific">Sclerotinia sclerotiorum (strain ATCC 18683 / 1980 / Ss-1)</name>
    <name type="common">White mold</name>
    <name type="synonym">Whetzelinia sclerotiorum</name>
    <dbReference type="NCBI Taxonomy" id="665079"/>
    <lineage>
        <taxon>Eukaryota</taxon>
        <taxon>Fungi</taxon>
        <taxon>Dikarya</taxon>
        <taxon>Ascomycota</taxon>
        <taxon>Pezizomycotina</taxon>
        <taxon>Leotiomycetes</taxon>
        <taxon>Helotiales</taxon>
        <taxon>Sclerotiniaceae</taxon>
        <taxon>Sclerotinia</taxon>
    </lineage>
</organism>
<dbReference type="GeneID" id="5482439"/>
<keyword evidence="1" id="KW-0732">Signal</keyword>
<dbReference type="InParanoid" id="A7F546"/>